<reference evidence="1 2" key="1">
    <citation type="submission" date="2023-05" db="EMBL/GenBank/DDBJ databases">
        <title>B98-5 Cell Line De Novo Hybrid Assembly: An Optical Mapping Approach.</title>
        <authorList>
            <person name="Kananen K."/>
            <person name="Auerbach J.A."/>
            <person name="Kautto E."/>
            <person name="Blachly J.S."/>
        </authorList>
    </citation>
    <scope>NUCLEOTIDE SEQUENCE [LARGE SCALE GENOMIC DNA]</scope>
    <source>
        <strain evidence="1">B95-8</strain>
        <tissue evidence="1">Cell line</tissue>
    </source>
</reference>
<dbReference type="Proteomes" id="UP001266305">
    <property type="component" value="Unassembled WGS sequence"/>
</dbReference>
<dbReference type="EMBL" id="JASSZA010000002">
    <property type="protein sequence ID" value="KAK2117515.1"/>
    <property type="molecule type" value="Genomic_DNA"/>
</dbReference>
<accession>A0ABQ9W7A9</accession>
<feature type="non-terminal residue" evidence="1">
    <location>
        <position position="1"/>
    </location>
</feature>
<protein>
    <submittedName>
        <fullName evidence="1">Uncharacterized protein</fullName>
    </submittedName>
</protein>
<name>A0ABQ9W7A9_SAGOE</name>
<comment type="caution">
    <text evidence="1">The sequence shown here is derived from an EMBL/GenBank/DDBJ whole genome shotgun (WGS) entry which is preliminary data.</text>
</comment>
<evidence type="ECO:0000313" key="1">
    <source>
        <dbReference type="EMBL" id="KAK2117515.1"/>
    </source>
</evidence>
<organism evidence="1 2">
    <name type="scientific">Saguinus oedipus</name>
    <name type="common">Cotton-top tamarin</name>
    <name type="synonym">Oedipomidas oedipus</name>
    <dbReference type="NCBI Taxonomy" id="9490"/>
    <lineage>
        <taxon>Eukaryota</taxon>
        <taxon>Metazoa</taxon>
        <taxon>Chordata</taxon>
        <taxon>Craniata</taxon>
        <taxon>Vertebrata</taxon>
        <taxon>Euteleostomi</taxon>
        <taxon>Mammalia</taxon>
        <taxon>Eutheria</taxon>
        <taxon>Euarchontoglires</taxon>
        <taxon>Primates</taxon>
        <taxon>Haplorrhini</taxon>
        <taxon>Platyrrhini</taxon>
        <taxon>Cebidae</taxon>
        <taxon>Callitrichinae</taxon>
        <taxon>Saguinus</taxon>
    </lineage>
</organism>
<proteinExistence type="predicted"/>
<evidence type="ECO:0000313" key="2">
    <source>
        <dbReference type="Proteomes" id="UP001266305"/>
    </source>
</evidence>
<sequence>RQQRLDHREGGTQPLTAAGSCWASLDDTQKLNRLRGPHGKGAYCSARCATCIQPLLLQEHASEMINLSHPGRK</sequence>
<feature type="non-terminal residue" evidence="1">
    <location>
        <position position="73"/>
    </location>
</feature>
<keyword evidence="2" id="KW-1185">Reference proteome</keyword>
<gene>
    <name evidence="1" type="ORF">P7K49_004401</name>
</gene>